<dbReference type="EMBL" id="CP010311">
    <property type="protein sequence ID" value="AJF05481.1"/>
    <property type="molecule type" value="Genomic_DNA"/>
</dbReference>
<evidence type="ECO:0008006" key="3">
    <source>
        <dbReference type="Google" id="ProtNLM"/>
    </source>
</evidence>
<dbReference type="OrthoDB" id="5401450at2"/>
<gene>
    <name evidence="1" type="ORF">GSUB_01280</name>
</gene>
<evidence type="ECO:0000313" key="2">
    <source>
        <dbReference type="Proteomes" id="UP000035036"/>
    </source>
</evidence>
<dbReference type="HOGENOM" id="CLU_541562_0_0_7"/>
<reference evidence="1 2" key="1">
    <citation type="journal article" date="2015" name="Genome Announc.">
        <title>Genomes of Geoalkalibacter ferrihydriticus Z-0531T and Geoalkalibacter subterraneus Red1T, Two Haloalkaliphilic Metal-Reducing Deltaproteobacteria.</title>
        <authorList>
            <person name="Badalamenti J.P."/>
            <person name="Krajmalnik-Brown R."/>
            <person name="Torres C.I."/>
            <person name="Bond D.R."/>
        </authorList>
    </citation>
    <scope>NUCLEOTIDE SEQUENCE [LARGE SCALE GENOMIC DNA]</scope>
    <source>
        <strain evidence="1 2">Red1</strain>
    </source>
</reference>
<dbReference type="AlphaFoldDB" id="A0A0B5FPD9"/>
<keyword evidence="2" id="KW-1185">Reference proteome</keyword>
<sequence>MNIVPPVSLPQIVVHPASQPAHLSGEERRNDLLMHQMIRATVQEGGQEKALLQFGDRTLWVQSKVVLRAGEQLNLQVVETHPELKLRILDSGLLERLGRSLYLLSDKPDMAALTRDLAARSGSSPEARTANLQGLLSSLTRSPEMVASGGAGSTPQLSEDLSLLARRLGLGYERQILSGQADQAAASLKNAVLEHLGRLDQSMRTVEQGVRPLQQALTQLPQLMSESPDAATRLAALPQGVKAVLEPLLALAQANPSGFGREQAAPLLTAFGQALQAWISEETVGSGAIEQKLRGLADSFAAAVSNGTTFEARTLPLDGGLRDLLTTLLRLVRGSPRQLAGAEGEEIARRLQLFIGREVASSVATALEQTQDALRHIELWQMCRARLAEIGVDFLPLPLSFLERGYLLARRHPEQDGGSGKAGSGQSHSLSLFLELEGLGRLQIDCLYQNQGLYLRFACRDQEVASFLGAAQDELRQNLGETALLGASFSSGAEDPAQALIQRLIPAETHLLDARA</sequence>
<dbReference type="Proteomes" id="UP000035036">
    <property type="component" value="Chromosome"/>
</dbReference>
<dbReference type="RefSeq" id="WP_040198828.1">
    <property type="nucleotide sequence ID" value="NZ_CP010311.1"/>
</dbReference>
<name>A0A0B5FPD9_9BACT</name>
<accession>A0A0B5FPD9</accession>
<proteinExistence type="predicted"/>
<organism evidence="1 2">
    <name type="scientific">Geoalkalibacter subterraneus</name>
    <dbReference type="NCBI Taxonomy" id="483547"/>
    <lineage>
        <taxon>Bacteria</taxon>
        <taxon>Pseudomonadati</taxon>
        <taxon>Thermodesulfobacteriota</taxon>
        <taxon>Desulfuromonadia</taxon>
        <taxon>Desulfuromonadales</taxon>
        <taxon>Geoalkalibacteraceae</taxon>
        <taxon>Geoalkalibacter</taxon>
    </lineage>
</organism>
<evidence type="ECO:0000313" key="1">
    <source>
        <dbReference type="EMBL" id="AJF05481.1"/>
    </source>
</evidence>
<dbReference type="KEGG" id="gsb:GSUB_01280"/>
<protein>
    <recommendedName>
        <fullName evidence="3">Flagellar hook-length control protein-like C-terminal domain-containing protein</fullName>
    </recommendedName>
</protein>